<organism evidence="7 8">
    <name type="scientific">Methylobacter tundripaludum (strain ATCC BAA-1195 / DSM 17260 / SV96)</name>
    <dbReference type="NCBI Taxonomy" id="697282"/>
    <lineage>
        <taxon>Bacteria</taxon>
        <taxon>Pseudomonadati</taxon>
        <taxon>Pseudomonadota</taxon>
        <taxon>Gammaproteobacteria</taxon>
        <taxon>Methylococcales</taxon>
        <taxon>Methylococcaceae</taxon>
        <taxon>Methylobacter</taxon>
    </lineage>
</organism>
<evidence type="ECO:0000256" key="1">
    <source>
        <dbReference type="ARBA" id="ARBA00022617"/>
    </source>
</evidence>
<dbReference type="Gene3D" id="1.10.760.10">
    <property type="entry name" value="Cytochrome c-like domain"/>
    <property type="match status" value="1"/>
</dbReference>
<evidence type="ECO:0000313" key="8">
    <source>
        <dbReference type="Proteomes" id="UP000004664"/>
    </source>
</evidence>
<name>G3IU08_METTV</name>
<dbReference type="HOGENOM" id="CLU_136806_1_0_6"/>
<gene>
    <name evidence="7" type="ORF">Mettu_0255</name>
</gene>
<keyword evidence="2 4" id="KW-0479">Metal-binding</keyword>
<protein>
    <recommendedName>
        <fullName evidence="6">Cytochrome c domain-containing protein</fullName>
    </recommendedName>
</protein>
<keyword evidence="3 4" id="KW-0408">Iron</keyword>
<dbReference type="Proteomes" id="UP000004664">
    <property type="component" value="Unassembled WGS sequence"/>
</dbReference>
<dbReference type="eggNOG" id="COG2010">
    <property type="taxonomic scope" value="Bacteria"/>
</dbReference>
<accession>G3IU08</accession>
<dbReference type="InterPro" id="IPR036909">
    <property type="entry name" value="Cyt_c-like_dom_sf"/>
</dbReference>
<feature type="domain" description="Cytochrome c" evidence="6">
    <location>
        <begin position="44"/>
        <end position="122"/>
    </location>
</feature>
<evidence type="ECO:0000256" key="5">
    <source>
        <dbReference type="SAM" id="SignalP"/>
    </source>
</evidence>
<reference evidence="7 8" key="1">
    <citation type="submission" date="2011-06" db="EMBL/GenBank/DDBJ databases">
        <title>Genomic sequence of Methylobacter tundripaludum SV96.</title>
        <authorList>
            <consortium name="US DOE Joint Genome Institute"/>
            <person name="Lucas S."/>
            <person name="Han J."/>
            <person name="Lapidus A."/>
            <person name="Cheng J.-F."/>
            <person name="Goodwin L."/>
            <person name="Pitluck S."/>
            <person name="Held B."/>
            <person name="Detter J.C."/>
            <person name="Han C."/>
            <person name="Tapia R."/>
            <person name="Land M."/>
            <person name="Hauser L."/>
            <person name="Kyrpides N."/>
            <person name="Ivanova N."/>
            <person name="Ovchinnikova G."/>
            <person name="Pagani I."/>
            <person name="Klotz M.G."/>
            <person name="Dispirito A.A."/>
            <person name="Murrell J.C."/>
            <person name="Dunfield P."/>
            <person name="Kalyuzhnaya M.G."/>
            <person name="Svenning M."/>
            <person name="Trotsenko Y.A."/>
            <person name="Stein L.Y."/>
            <person name="Woyke T."/>
        </authorList>
    </citation>
    <scope>NUCLEOTIDE SEQUENCE [LARGE SCALE GENOMIC DNA]</scope>
    <source>
        <strain evidence="8">ATCC BAA-1195 / DSM 17260 / SV96</strain>
    </source>
</reference>
<dbReference type="Pfam" id="PF13442">
    <property type="entry name" value="Cytochrome_CBB3"/>
    <property type="match status" value="1"/>
</dbReference>
<proteinExistence type="predicted"/>
<evidence type="ECO:0000256" key="2">
    <source>
        <dbReference type="ARBA" id="ARBA00022723"/>
    </source>
</evidence>
<feature type="chain" id="PRO_5003445477" description="Cytochrome c domain-containing protein" evidence="5">
    <location>
        <begin position="32"/>
        <end position="135"/>
    </location>
</feature>
<dbReference type="RefSeq" id="WP_006889473.1">
    <property type="nucleotide sequence ID" value="NZ_JH109152.1"/>
</dbReference>
<dbReference type="GO" id="GO:0046872">
    <property type="term" value="F:metal ion binding"/>
    <property type="evidence" value="ECO:0007669"/>
    <property type="project" value="UniProtKB-KW"/>
</dbReference>
<evidence type="ECO:0000256" key="4">
    <source>
        <dbReference type="PROSITE-ProRule" id="PRU00433"/>
    </source>
</evidence>
<evidence type="ECO:0000313" key="7">
    <source>
        <dbReference type="EMBL" id="EGW21491.1"/>
    </source>
</evidence>
<sequence precursor="true">MNKIFHSKLKIMSAVVMLGGLMLFPCQSVFAQALYKVEGHKVDKAAFNGWNIYRTEACGNCHEATGEGNVSNPNLLQTMKNQTKEHFRKVIIDGHRSMYSFSGNKTVVDGVDDLYVYLKGRSDGAIPAGDLMEMK</sequence>
<dbReference type="SUPFAM" id="SSF46626">
    <property type="entry name" value="Cytochrome c"/>
    <property type="match status" value="1"/>
</dbReference>
<keyword evidence="8" id="KW-1185">Reference proteome</keyword>
<feature type="signal peptide" evidence="5">
    <location>
        <begin position="1"/>
        <end position="31"/>
    </location>
</feature>
<dbReference type="PROSITE" id="PS51007">
    <property type="entry name" value="CYTC"/>
    <property type="match status" value="1"/>
</dbReference>
<dbReference type="STRING" id="697282.Mettu_0255"/>
<keyword evidence="5" id="KW-0732">Signal</keyword>
<dbReference type="EMBL" id="JH109152">
    <property type="protein sequence ID" value="EGW21491.1"/>
    <property type="molecule type" value="Genomic_DNA"/>
</dbReference>
<keyword evidence="1 4" id="KW-0349">Heme</keyword>
<dbReference type="InterPro" id="IPR009056">
    <property type="entry name" value="Cyt_c-like_dom"/>
</dbReference>
<dbReference type="OrthoDB" id="5567444at2"/>
<dbReference type="GO" id="GO:0020037">
    <property type="term" value="F:heme binding"/>
    <property type="evidence" value="ECO:0007669"/>
    <property type="project" value="InterPro"/>
</dbReference>
<evidence type="ECO:0000259" key="6">
    <source>
        <dbReference type="PROSITE" id="PS51007"/>
    </source>
</evidence>
<dbReference type="GO" id="GO:0009055">
    <property type="term" value="F:electron transfer activity"/>
    <property type="evidence" value="ECO:0007669"/>
    <property type="project" value="InterPro"/>
</dbReference>
<dbReference type="AlphaFoldDB" id="G3IU08"/>
<evidence type="ECO:0000256" key="3">
    <source>
        <dbReference type="ARBA" id="ARBA00023004"/>
    </source>
</evidence>